<name>A0A8J3EIY1_9BACI</name>
<dbReference type="Gene3D" id="3.40.190.10">
    <property type="entry name" value="Periplasmic binding protein-like II"/>
    <property type="match status" value="2"/>
</dbReference>
<reference evidence="3" key="2">
    <citation type="submission" date="2020-09" db="EMBL/GenBank/DDBJ databases">
        <authorList>
            <person name="Sun Q."/>
            <person name="Zhou Y."/>
        </authorList>
    </citation>
    <scope>NUCLEOTIDE SEQUENCE</scope>
    <source>
        <strain evidence="3">CGMCC 1.12360</strain>
    </source>
</reference>
<evidence type="ECO:0000256" key="2">
    <source>
        <dbReference type="SAM" id="SignalP"/>
    </source>
</evidence>
<proteinExistence type="predicted"/>
<dbReference type="EMBL" id="BMEV01000001">
    <property type="protein sequence ID" value="GGH67836.1"/>
    <property type="molecule type" value="Genomic_DNA"/>
</dbReference>
<feature type="chain" id="PRO_5039145889" evidence="2">
    <location>
        <begin position="22"/>
        <end position="360"/>
    </location>
</feature>
<feature type="compositionally biased region" description="Acidic residues" evidence="1">
    <location>
        <begin position="29"/>
        <end position="54"/>
    </location>
</feature>
<accession>A0A8J3EIY1</accession>
<keyword evidence="4" id="KW-1185">Reference proteome</keyword>
<sequence length="360" mass="39170">MVKLKKALLFLAMALLVLFFAACSGGSDDSGDSESSDTGGDSEETEETAEEGESADYPSTVTIGTASQGGTYYIWGGGLANLLEEHLGITSNVEVTGGPVHNIQLLDADDIQIGMVTEGPLYEGIHGEGDWTGGNKYEDIRVIFPMYHTPFHWWSTAKSGVTSILEHEGERVGVGPAGGTPGTYNPLIYEALGIETGDQVQAGASDMASQMMDGQLDHIGFSAGIPIAAVTEIEAQMDINIYGIDGEEREKVKEALPYFVDFVIPKDTYESLDSDIETIAQYNYGVVHKNANEDFVYDFVKAYHENIEQMITTHASAEEARDPEAILINESYPMHPGAIRYYEEIGIELPEAVYPPEWNN</sequence>
<dbReference type="NCBIfam" id="TIGR02122">
    <property type="entry name" value="TRAP_TAXI"/>
    <property type="match status" value="1"/>
</dbReference>
<dbReference type="PANTHER" id="PTHR42941:SF1">
    <property type="entry name" value="SLL1037 PROTEIN"/>
    <property type="match status" value="1"/>
</dbReference>
<dbReference type="InterPro" id="IPR011852">
    <property type="entry name" value="TRAP_TAXI"/>
</dbReference>
<dbReference type="Proteomes" id="UP000602050">
    <property type="component" value="Unassembled WGS sequence"/>
</dbReference>
<organism evidence="3 4">
    <name type="scientific">Compostibacillus humi</name>
    <dbReference type="NCBI Taxonomy" id="1245525"/>
    <lineage>
        <taxon>Bacteria</taxon>
        <taxon>Bacillati</taxon>
        <taxon>Bacillota</taxon>
        <taxon>Bacilli</taxon>
        <taxon>Bacillales</taxon>
        <taxon>Bacillaceae</taxon>
        <taxon>Compostibacillus</taxon>
    </lineage>
</organism>
<comment type="caution">
    <text evidence="3">The sequence shown here is derived from an EMBL/GenBank/DDBJ whole genome shotgun (WGS) entry which is preliminary data.</text>
</comment>
<keyword evidence="2" id="KW-0732">Signal</keyword>
<dbReference type="AlphaFoldDB" id="A0A8J3EIY1"/>
<dbReference type="Pfam" id="PF16868">
    <property type="entry name" value="NMT1_3"/>
    <property type="match status" value="1"/>
</dbReference>
<protein>
    <submittedName>
        <fullName evidence="3">C4-dicarboxylate ABC transporter substrate-binding protein</fullName>
    </submittedName>
</protein>
<dbReference type="RefSeq" id="WP_188390323.1">
    <property type="nucleotide sequence ID" value="NZ_BMEV01000001.1"/>
</dbReference>
<feature type="region of interest" description="Disordered" evidence="1">
    <location>
        <begin position="27"/>
        <end position="61"/>
    </location>
</feature>
<dbReference type="PANTHER" id="PTHR42941">
    <property type="entry name" value="SLL1037 PROTEIN"/>
    <property type="match status" value="1"/>
</dbReference>
<reference evidence="3" key="1">
    <citation type="journal article" date="2014" name="Int. J. Syst. Evol. Microbiol.">
        <title>Complete genome sequence of Corynebacterium casei LMG S-19264T (=DSM 44701T), isolated from a smear-ripened cheese.</title>
        <authorList>
            <consortium name="US DOE Joint Genome Institute (JGI-PGF)"/>
            <person name="Walter F."/>
            <person name="Albersmeier A."/>
            <person name="Kalinowski J."/>
            <person name="Ruckert C."/>
        </authorList>
    </citation>
    <scope>NUCLEOTIDE SEQUENCE</scope>
    <source>
        <strain evidence="3">CGMCC 1.12360</strain>
    </source>
</reference>
<gene>
    <name evidence="3" type="ORF">GCM10010978_00210</name>
</gene>
<evidence type="ECO:0000313" key="4">
    <source>
        <dbReference type="Proteomes" id="UP000602050"/>
    </source>
</evidence>
<evidence type="ECO:0000256" key="1">
    <source>
        <dbReference type="SAM" id="MobiDB-lite"/>
    </source>
</evidence>
<evidence type="ECO:0000313" key="3">
    <source>
        <dbReference type="EMBL" id="GGH67836.1"/>
    </source>
</evidence>
<dbReference type="SUPFAM" id="SSF53850">
    <property type="entry name" value="Periplasmic binding protein-like II"/>
    <property type="match status" value="1"/>
</dbReference>
<dbReference type="PROSITE" id="PS51257">
    <property type="entry name" value="PROKAR_LIPOPROTEIN"/>
    <property type="match status" value="1"/>
</dbReference>
<feature type="signal peptide" evidence="2">
    <location>
        <begin position="1"/>
        <end position="21"/>
    </location>
</feature>